<comment type="caution">
    <text evidence="1">The sequence shown here is derived from an EMBL/GenBank/DDBJ whole genome shotgun (WGS) entry which is preliminary data.</text>
</comment>
<accession>A0AAN8Y6N8</accession>
<organism evidence="1 2">
    <name type="scientific">Solanum bulbocastanum</name>
    <name type="common">Wild potato</name>
    <dbReference type="NCBI Taxonomy" id="147425"/>
    <lineage>
        <taxon>Eukaryota</taxon>
        <taxon>Viridiplantae</taxon>
        <taxon>Streptophyta</taxon>
        <taxon>Embryophyta</taxon>
        <taxon>Tracheophyta</taxon>
        <taxon>Spermatophyta</taxon>
        <taxon>Magnoliopsida</taxon>
        <taxon>eudicotyledons</taxon>
        <taxon>Gunneridae</taxon>
        <taxon>Pentapetalae</taxon>
        <taxon>asterids</taxon>
        <taxon>lamiids</taxon>
        <taxon>Solanales</taxon>
        <taxon>Solanaceae</taxon>
        <taxon>Solanoideae</taxon>
        <taxon>Solaneae</taxon>
        <taxon>Solanum</taxon>
    </lineage>
</organism>
<sequence>MYSFKIVIPVAPPIPNSVVSVSNIKKLIPTTLDYTNYMLWREPCLKDMVSMASSMEVIHVQNLFLPWRTKFRLLILFFNNGSNLTPLFCHGYKPQSLKRYFRLLFVLTTVRLLARRGYRLNVFFVIMLVPELSNLRGRNNKNNNGNHRNYSTAPLQSAPGLNASSILGLAPHFSTSPFYPSCRIVPSPFQCQLCFQPTHTARGHTPWYVDTGASSYMKPNPSHRSSVQPYNGNDRVIVDNVLVVPTLSCNLLSVRKFTFDNKCSIDFDAFGFSIKDFQTKRILLRCNSSGPLYYFSPPTPAVVAHHAFVASHSSPTMFFFKEFRFSL</sequence>
<name>A0AAN8Y6N8_SOLBU</name>
<gene>
    <name evidence="1" type="ORF">RDI58_019591</name>
</gene>
<evidence type="ECO:0000313" key="2">
    <source>
        <dbReference type="Proteomes" id="UP001371456"/>
    </source>
</evidence>
<dbReference type="AlphaFoldDB" id="A0AAN8Y6N8"/>
<protein>
    <submittedName>
        <fullName evidence="1">Uncharacterized protein</fullName>
    </submittedName>
</protein>
<proteinExistence type="predicted"/>
<dbReference type="Proteomes" id="UP001371456">
    <property type="component" value="Unassembled WGS sequence"/>
</dbReference>
<keyword evidence="2" id="KW-1185">Reference proteome</keyword>
<dbReference type="EMBL" id="JBANQN010000008">
    <property type="protein sequence ID" value="KAK6781795.1"/>
    <property type="molecule type" value="Genomic_DNA"/>
</dbReference>
<reference evidence="1 2" key="1">
    <citation type="submission" date="2024-02" db="EMBL/GenBank/DDBJ databases">
        <title>de novo genome assembly of Solanum bulbocastanum strain 11H21.</title>
        <authorList>
            <person name="Hosaka A.J."/>
        </authorList>
    </citation>
    <scope>NUCLEOTIDE SEQUENCE [LARGE SCALE GENOMIC DNA]</scope>
    <source>
        <tissue evidence="1">Young leaves</tissue>
    </source>
</reference>
<evidence type="ECO:0000313" key="1">
    <source>
        <dbReference type="EMBL" id="KAK6781795.1"/>
    </source>
</evidence>